<accession>A0A6C0JTX6</accession>
<sequence length="325" mass="38808">MFFEKKINIYKLKSEFDKNYKTNTILNKKINKKIIDINITRNKDYIFLKGKGTFILRKIKDIDLIKEFVNNRYLPRNYNNKKKYREVYWNKKYGYIYKNNNVNNKNIKKLEETVNNLNIIYDNYVIDNKNLNNNNYGIIGIDTNYIEPKWLNDIITNNNKFNPIITEYNEIIFSKSTIDNKTIEASIKHLKNKTNRFDSINPIVIYIKDTSKTNIDLDTFISSVFKISMILYDDHTRIIYKNNNKLFIIDPWKKTKDKGTKNLIKNYEIKFIKREKEQTIEGSCTAIAFARSLHMADKGVDNIHSKIDYDYIVLTDKLISKFRNK</sequence>
<dbReference type="AlphaFoldDB" id="A0A6C0JTX6"/>
<proteinExistence type="predicted"/>
<reference evidence="1" key="1">
    <citation type="journal article" date="2020" name="Nature">
        <title>Giant virus diversity and host interactions through global metagenomics.</title>
        <authorList>
            <person name="Schulz F."/>
            <person name="Roux S."/>
            <person name="Paez-Espino D."/>
            <person name="Jungbluth S."/>
            <person name="Walsh D.A."/>
            <person name="Denef V.J."/>
            <person name="McMahon K.D."/>
            <person name="Konstantinidis K.T."/>
            <person name="Eloe-Fadrosh E.A."/>
            <person name="Kyrpides N.C."/>
            <person name="Woyke T."/>
        </authorList>
    </citation>
    <scope>NUCLEOTIDE SEQUENCE</scope>
    <source>
        <strain evidence="1">GVMAG-S-1040241-154</strain>
    </source>
</reference>
<dbReference type="EMBL" id="MN740684">
    <property type="protein sequence ID" value="QHU07358.1"/>
    <property type="molecule type" value="Genomic_DNA"/>
</dbReference>
<evidence type="ECO:0000313" key="1">
    <source>
        <dbReference type="EMBL" id="QHU07358.1"/>
    </source>
</evidence>
<name>A0A6C0JTX6_9ZZZZ</name>
<protein>
    <submittedName>
        <fullName evidence="1">Uncharacterized protein</fullName>
    </submittedName>
</protein>
<organism evidence="1">
    <name type="scientific">viral metagenome</name>
    <dbReference type="NCBI Taxonomy" id="1070528"/>
    <lineage>
        <taxon>unclassified sequences</taxon>
        <taxon>metagenomes</taxon>
        <taxon>organismal metagenomes</taxon>
    </lineage>
</organism>